<keyword evidence="3" id="KW-0378">Hydrolase</keyword>
<feature type="compositionally biased region" description="Polar residues" evidence="8">
    <location>
        <begin position="45"/>
        <end position="63"/>
    </location>
</feature>
<protein>
    <submittedName>
        <fullName evidence="11">Sphingoid base-phosphate phosphatase</fullName>
    </submittedName>
</protein>
<feature type="compositionally biased region" description="Polar residues" evidence="8">
    <location>
        <begin position="14"/>
        <end position="37"/>
    </location>
</feature>
<evidence type="ECO:0000256" key="5">
    <source>
        <dbReference type="ARBA" id="ARBA00022989"/>
    </source>
</evidence>
<feature type="transmembrane region" description="Helical" evidence="9">
    <location>
        <begin position="194"/>
        <end position="213"/>
    </location>
</feature>
<feature type="transmembrane region" description="Helical" evidence="9">
    <location>
        <begin position="359"/>
        <end position="379"/>
    </location>
</feature>
<organism evidence="11 12">
    <name type="scientific">Ceraceosorus bombacis</name>
    <dbReference type="NCBI Taxonomy" id="401625"/>
    <lineage>
        <taxon>Eukaryota</taxon>
        <taxon>Fungi</taxon>
        <taxon>Dikarya</taxon>
        <taxon>Basidiomycota</taxon>
        <taxon>Ustilaginomycotina</taxon>
        <taxon>Exobasidiomycetes</taxon>
        <taxon>Ceraceosorales</taxon>
        <taxon>Ceraceosoraceae</taxon>
        <taxon>Ceraceosorus</taxon>
    </lineage>
</organism>
<dbReference type="AlphaFoldDB" id="A0A0P1BH38"/>
<dbReference type="InterPro" id="IPR000326">
    <property type="entry name" value="PAP2/HPO"/>
</dbReference>
<dbReference type="Gene3D" id="1.20.144.10">
    <property type="entry name" value="Phosphatidic acid phosphatase type 2/haloperoxidase"/>
    <property type="match status" value="1"/>
</dbReference>
<comment type="similarity">
    <text evidence="7">Belongs to the type 2 lipid phosphate phosphatase family.</text>
</comment>
<keyword evidence="5 9" id="KW-1133">Transmembrane helix</keyword>
<comment type="subcellular location">
    <subcellularLocation>
        <location evidence="1">Endoplasmic reticulum membrane</location>
        <topology evidence="1">Multi-pass membrane protein</topology>
    </subcellularLocation>
</comment>
<reference evidence="11 12" key="1">
    <citation type="submission" date="2014-09" db="EMBL/GenBank/DDBJ databases">
        <authorList>
            <person name="Magalhaes I.L.F."/>
            <person name="Oliveira U."/>
            <person name="Santos F.R."/>
            <person name="Vidigal T.H.D.A."/>
            <person name="Brescovit A.D."/>
            <person name="Santos A.J."/>
        </authorList>
    </citation>
    <scope>NUCLEOTIDE SEQUENCE [LARGE SCALE GENOMIC DNA]</scope>
</reference>
<keyword evidence="12" id="KW-1185">Reference proteome</keyword>
<keyword evidence="2 9" id="KW-0812">Transmembrane</keyword>
<dbReference type="GO" id="GO:0005789">
    <property type="term" value="C:endoplasmic reticulum membrane"/>
    <property type="evidence" value="ECO:0007669"/>
    <property type="project" value="UniProtKB-SubCell"/>
</dbReference>
<feature type="region of interest" description="Disordered" evidence="8">
    <location>
        <begin position="1"/>
        <end position="85"/>
    </location>
</feature>
<feature type="domain" description="Phosphatidic acid phosphatase type 2/haloperoxidase" evidence="10">
    <location>
        <begin position="197"/>
        <end position="318"/>
    </location>
</feature>
<evidence type="ECO:0000256" key="8">
    <source>
        <dbReference type="SAM" id="MobiDB-lite"/>
    </source>
</evidence>
<feature type="transmembrane region" description="Helical" evidence="9">
    <location>
        <begin position="327"/>
        <end position="347"/>
    </location>
</feature>
<dbReference type="STRING" id="401625.A0A0P1BH38"/>
<feature type="transmembrane region" description="Helical" evidence="9">
    <location>
        <begin position="275"/>
        <end position="293"/>
    </location>
</feature>
<dbReference type="EMBL" id="CCYA01000264">
    <property type="protein sequence ID" value="CEH15500.1"/>
    <property type="molecule type" value="Genomic_DNA"/>
</dbReference>
<keyword evidence="4" id="KW-0256">Endoplasmic reticulum</keyword>
<evidence type="ECO:0000256" key="6">
    <source>
        <dbReference type="ARBA" id="ARBA00023136"/>
    </source>
</evidence>
<evidence type="ECO:0000313" key="12">
    <source>
        <dbReference type="Proteomes" id="UP000054845"/>
    </source>
</evidence>
<evidence type="ECO:0000256" key="2">
    <source>
        <dbReference type="ARBA" id="ARBA00022692"/>
    </source>
</evidence>
<proteinExistence type="inferred from homology"/>
<dbReference type="PANTHER" id="PTHR14969">
    <property type="entry name" value="SPHINGOSINE-1-PHOSPHATE PHOSPHOHYDROLASE"/>
    <property type="match status" value="1"/>
</dbReference>
<evidence type="ECO:0000256" key="4">
    <source>
        <dbReference type="ARBA" id="ARBA00022824"/>
    </source>
</evidence>
<dbReference type="CDD" id="cd03388">
    <property type="entry name" value="PAP2_SPPase1"/>
    <property type="match status" value="1"/>
</dbReference>
<dbReference type="SUPFAM" id="SSF48317">
    <property type="entry name" value="Acid phosphatase/Vanadium-dependent haloperoxidase"/>
    <property type="match status" value="1"/>
</dbReference>
<evidence type="ECO:0000256" key="9">
    <source>
        <dbReference type="SAM" id="Phobius"/>
    </source>
</evidence>
<feature type="region of interest" description="Disordered" evidence="8">
    <location>
        <begin position="503"/>
        <end position="546"/>
    </location>
</feature>
<dbReference type="Pfam" id="PF01569">
    <property type="entry name" value="PAP2"/>
    <property type="match status" value="1"/>
</dbReference>
<feature type="region of interest" description="Disordered" evidence="8">
    <location>
        <begin position="581"/>
        <end position="607"/>
    </location>
</feature>
<sequence length="649" mass="71560">MSAPSHAAPDRVPTSISRPPSRSMNKSPVHSASSTSLAHRPQPPDSLQQRLRSTHPIPTSSPITVDVLATPSRSNTPVPRIASPDDAHVAVASSLDSIDRSHTSSPSPGLAGGPSVDIGIYPDEVYDVYLGPVIGPIRRILIRSLKRESRWLAWHQTIVRRPNLDRYFVYTSLLGTHSFFLIFLPMAFWLGSPMLARGLVNVLAFGVYFSSAIKDLFCIPRPFSPPCTRLVIGTTHLEYGFLSTHSTNAMGVAFYLYLWLGALRSQAQSPVLDSWFWEILLGYYAISVVYGRLYAGMHSLMDCVAGSLLGAGISWVQWHFMDAIERFYILEGWTVPLVSIPATLLMVSIHPQPLDDCPCFEDAIAFIAVVLGVVLARWANCKWDLLDRNDHPLDSHWPDGPGVAEKAKQMWYGAIGISEPQPWLDSLQTKGDASGLLTWALWGLKSVTALVLGVALIMAVRIATKTICQVILPPTLRFVQDSFGVIIPRRHYFSAATYLRRSSKDESNSKKQMSSEGGEYPAPLRYPSPTPAQASSRRRSGSLERNKIRFTLGDGSTLPVPITSHLAELPGDSLANRMAGALSAEEKQRQQDEQNRGLSFERPENRTHADKVRHYDADVLAKVIVYAMIGFAASCPIRLVLIYLGLTSP</sequence>
<keyword evidence="6 9" id="KW-0472">Membrane</keyword>
<evidence type="ECO:0000313" key="11">
    <source>
        <dbReference type="EMBL" id="CEH15500.1"/>
    </source>
</evidence>
<dbReference type="InterPro" id="IPR036938">
    <property type="entry name" value="PAP2/HPO_sf"/>
</dbReference>
<feature type="transmembrane region" description="Helical" evidence="9">
    <location>
        <begin position="167"/>
        <end position="188"/>
    </location>
</feature>
<evidence type="ECO:0000256" key="7">
    <source>
        <dbReference type="ARBA" id="ARBA00038324"/>
    </source>
</evidence>
<name>A0A0P1BH38_9BASI</name>
<feature type="compositionally biased region" description="Basic and acidic residues" evidence="8">
    <location>
        <begin position="584"/>
        <end position="607"/>
    </location>
</feature>
<accession>A0A0P1BH38</accession>
<evidence type="ECO:0000259" key="10">
    <source>
        <dbReference type="SMART" id="SM00014"/>
    </source>
</evidence>
<evidence type="ECO:0000256" key="3">
    <source>
        <dbReference type="ARBA" id="ARBA00022801"/>
    </source>
</evidence>
<dbReference type="SMART" id="SM00014">
    <property type="entry name" value="acidPPc"/>
    <property type="match status" value="1"/>
</dbReference>
<feature type="transmembrane region" description="Helical" evidence="9">
    <location>
        <begin position="239"/>
        <end position="260"/>
    </location>
</feature>
<dbReference type="Proteomes" id="UP000054845">
    <property type="component" value="Unassembled WGS sequence"/>
</dbReference>
<evidence type="ECO:0000256" key="1">
    <source>
        <dbReference type="ARBA" id="ARBA00004477"/>
    </source>
</evidence>
<feature type="transmembrane region" description="Helical" evidence="9">
    <location>
        <begin position="623"/>
        <end position="646"/>
    </location>
</feature>
<dbReference type="PANTHER" id="PTHR14969:SF28">
    <property type="entry name" value="DIHYDROSPHINGOSINE 1-PHOSPHATE PHOSPHATASE LCB3-RELATED"/>
    <property type="match status" value="1"/>
</dbReference>
<dbReference type="OrthoDB" id="301434at2759"/>
<dbReference type="GO" id="GO:0042392">
    <property type="term" value="F:sphingosine-1-phosphate phosphatase activity"/>
    <property type="evidence" value="ECO:0007669"/>
    <property type="project" value="TreeGrafter"/>
</dbReference>